<proteinExistence type="predicted"/>
<name>M0NNA3_9EURY</name>
<organism evidence="1 2">
    <name type="scientific">Halorubrum distributum JCM 13561</name>
    <dbReference type="NCBI Taxonomy" id="1227483"/>
    <lineage>
        <taxon>Archaea</taxon>
        <taxon>Methanobacteriati</taxon>
        <taxon>Methanobacteriota</taxon>
        <taxon>Stenosarchaea group</taxon>
        <taxon>Halobacteria</taxon>
        <taxon>Halobacteriales</taxon>
        <taxon>Haloferacaceae</taxon>
        <taxon>Halorubrum</taxon>
        <taxon>Halorubrum distributum group</taxon>
    </lineage>
</organism>
<dbReference type="AlphaFoldDB" id="M0NNA3"/>
<dbReference type="Proteomes" id="UP000011581">
    <property type="component" value="Unassembled WGS sequence"/>
</dbReference>
<protein>
    <submittedName>
        <fullName evidence="1">Uncharacterized protein</fullName>
    </submittedName>
</protein>
<reference evidence="1 2" key="1">
    <citation type="journal article" date="2014" name="PLoS Genet.">
        <title>Phylogenetically driven sequencing of extremely halophilic archaea reveals strategies for static and dynamic osmo-response.</title>
        <authorList>
            <person name="Becker E.A."/>
            <person name="Seitzer P.M."/>
            <person name="Tritt A."/>
            <person name="Larsen D."/>
            <person name="Krusor M."/>
            <person name="Yao A.I."/>
            <person name="Wu D."/>
            <person name="Madern D."/>
            <person name="Eisen J.A."/>
            <person name="Darling A.E."/>
            <person name="Facciotti M.T."/>
        </authorList>
    </citation>
    <scope>NUCLEOTIDE SEQUENCE [LARGE SCALE GENOMIC DNA]</scope>
    <source>
        <strain evidence="1 2">JCM 13561</strain>
    </source>
</reference>
<dbReference type="EMBL" id="AOJF01000054">
    <property type="protein sequence ID" value="EMA58130.1"/>
    <property type="molecule type" value="Genomic_DNA"/>
</dbReference>
<evidence type="ECO:0000313" key="2">
    <source>
        <dbReference type="Proteomes" id="UP000011581"/>
    </source>
</evidence>
<sequence length="35" mass="3870">MDELTSGSELTESDVADIADKINESARKRVEDESE</sequence>
<accession>M0NNA3</accession>
<comment type="caution">
    <text evidence="1">The sequence shown here is derived from an EMBL/GenBank/DDBJ whole genome shotgun (WGS) entry which is preliminary data.</text>
</comment>
<evidence type="ECO:0000313" key="1">
    <source>
        <dbReference type="EMBL" id="EMA58130.1"/>
    </source>
</evidence>
<dbReference type="PATRIC" id="fig|1227483.3.peg.2508"/>
<gene>
    <name evidence="1" type="ORF">C470_12593</name>
</gene>